<proteinExistence type="predicted"/>
<gene>
    <name evidence="1" type="ORF">CSSPJE1EN1_LOCUS16395</name>
</gene>
<accession>A0ABP0WWW0</accession>
<sequence>MKFGKRLLRIVAIMPSQYREKLFLDYDMLKGNIKDFVNATLAFRNDEPGTAAVSASLEDGDNDTSHVLSLLAVEEENTEVGLLTGEEGVQEDAEFNQFMDWIIEENAQSRLTEPEVEENTEAELIESDVGVQELDVEHIELMNWVSIGFPGMAPDVEPIELIDWASTAHPGMPQALGLDYGISPHPIWQSLDSWELRSGWWPSYGNEKHSQPLELMLGDGVDGRVEKQGGGLDVDIVEPKQWHSGIEGVDPEVEAFIHHVFHSEGDNAADDAHILSYQVTIFKRMLDGEFFQINKIFVALHEHNVALMAKLELMKVEEEARQTSLHASRSCWDMRKLQALQRRIAQLYVDFTILAYCSSVNYEDLRWNYIHHVEAQDFYVLQPQFQEYTKQCERLMGVGELEQPSMSDEELDLEHGDLTLISRLLEELSVTTEHPSSTHNAQSFRPPASAQLMCLQGSIVN</sequence>
<reference evidence="1" key="1">
    <citation type="submission" date="2024-02" db="EMBL/GenBank/DDBJ databases">
        <authorList>
            <consortium name="ELIXIR-Norway"/>
            <consortium name="Elixir Norway"/>
        </authorList>
    </citation>
    <scope>NUCLEOTIDE SEQUENCE</scope>
</reference>
<evidence type="ECO:0000313" key="1">
    <source>
        <dbReference type="EMBL" id="CAK9270917.1"/>
    </source>
</evidence>
<name>A0ABP0WWW0_9BRYO</name>
<organism evidence="1 2">
    <name type="scientific">Sphagnum jensenii</name>
    <dbReference type="NCBI Taxonomy" id="128206"/>
    <lineage>
        <taxon>Eukaryota</taxon>
        <taxon>Viridiplantae</taxon>
        <taxon>Streptophyta</taxon>
        <taxon>Embryophyta</taxon>
        <taxon>Bryophyta</taxon>
        <taxon>Sphagnophytina</taxon>
        <taxon>Sphagnopsida</taxon>
        <taxon>Sphagnales</taxon>
        <taxon>Sphagnaceae</taxon>
        <taxon>Sphagnum</taxon>
    </lineage>
</organism>
<dbReference type="EMBL" id="OZ020098">
    <property type="protein sequence ID" value="CAK9270917.1"/>
    <property type="molecule type" value="Genomic_DNA"/>
</dbReference>
<protein>
    <submittedName>
        <fullName evidence="1">Uncharacterized protein</fullName>
    </submittedName>
</protein>
<dbReference type="Proteomes" id="UP001497444">
    <property type="component" value="Chromosome 3"/>
</dbReference>
<keyword evidence="2" id="KW-1185">Reference proteome</keyword>
<evidence type="ECO:0000313" key="2">
    <source>
        <dbReference type="Proteomes" id="UP001497444"/>
    </source>
</evidence>